<feature type="coiled-coil region" evidence="5">
    <location>
        <begin position="1453"/>
        <end position="1508"/>
    </location>
</feature>
<dbReference type="InterPro" id="IPR039325">
    <property type="entry name" value="NDX"/>
</dbReference>
<protein>
    <recommendedName>
        <fullName evidence="7">Homeobox domain-containing protein</fullName>
    </recommendedName>
</protein>
<keyword evidence="4" id="KW-0539">Nucleus</keyword>
<organism evidence="8 9">
    <name type="scientific">Hibiscus sabdariffa</name>
    <name type="common">roselle</name>
    <dbReference type="NCBI Taxonomy" id="183260"/>
    <lineage>
        <taxon>Eukaryota</taxon>
        <taxon>Viridiplantae</taxon>
        <taxon>Streptophyta</taxon>
        <taxon>Embryophyta</taxon>
        <taxon>Tracheophyta</taxon>
        <taxon>Spermatophyta</taxon>
        <taxon>Magnoliopsida</taxon>
        <taxon>eudicotyledons</taxon>
        <taxon>Gunneridae</taxon>
        <taxon>Pentapetalae</taxon>
        <taxon>rosids</taxon>
        <taxon>malvids</taxon>
        <taxon>Malvales</taxon>
        <taxon>Malvaceae</taxon>
        <taxon>Malvoideae</taxon>
        <taxon>Hibiscus</taxon>
    </lineage>
</organism>
<comment type="subcellular location">
    <subcellularLocation>
        <location evidence="1 4">Nucleus</location>
    </subcellularLocation>
</comment>
<feature type="coiled-coil region" evidence="5">
    <location>
        <begin position="1117"/>
        <end position="1243"/>
    </location>
</feature>
<feature type="coiled-coil region" evidence="5">
    <location>
        <begin position="1304"/>
        <end position="1410"/>
    </location>
</feature>
<dbReference type="Pfam" id="PF24426">
    <property type="entry name" value="HTH_NDX"/>
    <property type="match status" value="1"/>
</dbReference>
<reference evidence="8 9" key="1">
    <citation type="journal article" date="2024" name="G3 (Bethesda)">
        <title>Genome assembly of Hibiscus sabdariffa L. provides insights into metabolisms of medicinal natural products.</title>
        <authorList>
            <person name="Kim T."/>
        </authorList>
    </citation>
    <scope>NUCLEOTIDE SEQUENCE [LARGE SCALE GENOMIC DNA]</scope>
    <source>
        <strain evidence="8">TK-2024</strain>
        <tissue evidence="8">Old leaves</tissue>
    </source>
</reference>
<keyword evidence="9" id="KW-1185">Reference proteome</keyword>
<dbReference type="Proteomes" id="UP001396334">
    <property type="component" value="Unassembled WGS sequence"/>
</dbReference>
<dbReference type="CDD" id="cd00086">
    <property type="entry name" value="homeodomain"/>
    <property type="match status" value="1"/>
</dbReference>
<comment type="caution">
    <text evidence="8">The sequence shown here is derived from an EMBL/GenBank/DDBJ whole genome shotgun (WGS) entry which is preliminary data.</text>
</comment>
<accession>A0ABR2SHS4</accession>
<keyword evidence="4" id="KW-0238">DNA-binding</keyword>
<feature type="compositionally biased region" description="Basic and acidic residues" evidence="6">
    <location>
        <begin position="760"/>
        <end position="791"/>
    </location>
</feature>
<dbReference type="SMART" id="SM00389">
    <property type="entry name" value="HOX"/>
    <property type="match status" value="1"/>
</dbReference>
<evidence type="ECO:0000256" key="2">
    <source>
        <dbReference type="ARBA" id="ARBA00005485"/>
    </source>
</evidence>
<dbReference type="PANTHER" id="PTHR35743:SF1">
    <property type="entry name" value="NODULIN HOMEOBOX"/>
    <property type="match status" value="1"/>
</dbReference>
<feature type="region of interest" description="Disordered" evidence="6">
    <location>
        <begin position="859"/>
        <end position="918"/>
    </location>
</feature>
<dbReference type="Pfam" id="PF25246">
    <property type="entry name" value="Nodulin_N"/>
    <property type="match status" value="1"/>
</dbReference>
<feature type="domain" description="Homeobox" evidence="7">
    <location>
        <begin position="792"/>
        <end position="859"/>
    </location>
</feature>
<feature type="compositionally biased region" description="Polar residues" evidence="6">
    <location>
        <begin position="673"/>
        <end position="684"/>
    </location>
</feature>
<gene>
    <name evidence="8" type="ORF">V6N11_004948</name>
</gene>
<feature type="region of interest" description="Disordered" evidence="6">
    <location>
        <begin position="1"/>
        <end position="20"/>
    </location>
</feature>
<feature type="DNA-binding region" description="Homeobox" evidence="4">
    <location>
        <begin position="794"/>
        <end position="860"/>
    </location>
</feature>
<dbReference type="InterPro" id="IPR057287">
    <property type="entry name" value="Ndx_N"/>
</dbReference>
<dbReference type="Pfam" id="PF24679">
    <property type="entry name" value="Nodulin_C"/>
    <property type="match status" value="1"/>
</dbReference>
<evidence type="ECO:0000256" key="4">
    <source>
        <dbReference type="PROSITE-ProRule" id="PRU00108"/>
    </source>
</evidence>
<sequence length="1711" mass="190502">MSEENKGRPLPKFGEWDVNDPASAEGFTVIFNKARDEKKTGGKPESAANADANNKPGADAGKPQQGFSHPVSIWGFPLNFSFKVFSHTVFAASILNMRQGEGEAIGTVEQAIDLISVVKEIHGLNSQELNKLLRDSENFTIHFVAEKGLEIKIDVEKLAGFLPLHLIAVLVSSDRDEALLRYLLCGIRLLHSLCELAPRHTKLEQVLLDDVKVSEQLIDLVFYVLIVLNDYREDIHDSGPVPVLHSALVACSLYLLTGCISSQWQDLALVMVAHPKVDMFMDLACRAIHLVVRFLQNRLFAQHTDICAKPSPTTESMVNYLCQQCEASLQFLQLLCQQKPFRERLLKNKELCGKGGILFLAQSILKLHAPNFVESCSIMAALSRLKSKVLSILLHLCEAESISYLDEVASSPGSLDLAKSVALEVLELLKSGLSKNPKHLTASSDRTYPLGLLQLNAMRLADIFSDDSNFRSYITLHFTEFLSAIFSLSHGDFLSMWCSADLPVREEDGTLYFEGFAAAGWALDSVSSPDLSNTTNLEFTFIPNNNMSQASYVHQRTSLFVKIIANLHCFVPNICEEQERNLFLHKFLGCLQMDPSKLLPSYAFITGSQKAAAVCRNLRSLLSHAESLIPTFLNEDDLQLLRVFFDQLQTLITHSEFEENRVQEDRSVGGCSSPLQRLEPSNLNNRNGNLKEEMSENSAFQEGHFYVRNNHMDQVDGLTRQDMLDDKDKSVTPSGLKETDRDMQNAETSGSDTSSTKGKTVVDKLVERNRESTNADVREDEKAETVQTEEKHRRKRKRTIMNDEQVAIIERALLDEPEMQRNTTLIQSWADKLCHHGSEVTCSQLRNWLNNRKARLARLSKDARPPSEPDNAFAGKQGGQQQGHSLRAPDSPGQETTPSNTRGTRSMSRLNNGENQATPEFVDYGTAEFVPCKPGQFVVLADERGQEIGKGKVHQVQGKWYEKSLVELGTCVVDVVDLKADRWVKLPYPSEPTGTSFEDAEKKLGSSMNLLTWVVSFSDTAMKSFSHTDLNKNIEVSSWNNLFLNFLPLRELINKQSIMVAGGHQNATGSPKVEVGEIDTSAPFQSVKDAVTLFAEGAFSGEKPAIKKAKAYSAERVLAKETQLHLAQKELNKLKEQVENAETTKTQALAELERAKSMVEELTHKLRTVNESKDSAIKATEAAKNKAKQIEEANSDILPGPDGVRSQDLETAREQYMSVIAELDAAKQELRKLCQDCDASLEAKMTAFNQTEEAKDSAKVNIEKVGELSKQISSLQGSIGQVKLASLEAQQEQAILFAEKDRQRQLYNATIEESTKKLLALKNEFDPELTRNLEAQLSETVDQIGTLQKQIENAKASDLESVRTVTLELDGAKESLQKVAEEENSLRRMVESLKVELEHVKKEHSELKEKEGEMESIAGNLHVQLQKSKSELEAFLVEESKTRGACEEMISTLQQLTVDTENARLEAEGMKKEAEKLKSESEAARIALEEAGKQLRAALEEVELVKEAEIRALDQIKMLSERTSAARSSTSESGANITISREEFESLSHKVEESDTLAEMKVAAAMAQVEAVKASENEVLKRLEATQKEIEDMKVATADALKRAEMAEAAKRAVEGELRRWREREQKKAAEAASRILAEAQMTTDSSPQNHRIQKPNPPEKIIHVQKLDKERTKSKVDLPLICLVPNSSSESSHIDVDEAPAVSSVICSWT</sequence>
<feature type="compositionally biased region" description="Polar residues" evidence="6">
    <location>
        <begin position="893"/>
        <end position="918"/>
    </location>
</feature>
<proteinExistence type="inferred from homology"/>
<evidence type="ECO:0000313" key="8">
    <source>
        <dbReference type="EMBL" id="KAK9024795.1"/>
    </source>
</evidence>
<evidence type="ECO:0000313" key="9">
    <source>
        <dbReference type="Proteomes" id="UP001396334"/>
    </source>
</evidence>
<dbReference type="InterPro" id="IPR001356">
    <property type="entry name" value="HD"/>
</dbReference>
<dbReference type="PANTHER" id="PTHR35743">
    <property type="entry name" value="NODULIN HOMEOBOX"/>
    <property type="match status" value="1"/>
</dbReference>
<name>A0ABR2SHS4_9ROSI</name>
<evidence type="ECO:0000256" key="6">
    <source>
        <dbReference type="SAM" id="MobiDB-lite"/>
    </source>
</evidence>
<dbReference type="PROSITE" id="PS50071">
    <property type="entry name" value="HOMEOBOX_2"/>
    <property type="match status" value="1"/>
</dbReference>
<dbReference type="Pfam" id="PF05701">
    <property type="entry name" value="WEMBL"/>
    <property type="match status" value="1"/>
</dbReference>
<feature type="region of interest" description="Disordered" evidence="6">
    <location>
        <begin position="720"/>
        <end position="798"/>
    </location>
</feature>
<dbReference type="InterPro" id="IPR008545">
    <property type="entry name" value="Web"/>
</dbReference>
<comment type="similarity">
    <text evidence="2">Belongs to the WEB family.</text>
</comment>
<feature type="compositionally biased region" description="Low complexity" evidence="6">
    <location>
        <begin position="748"/>
        <end position="759"/>
    </location>
</feature>
<feature type="compositionally biased region" description="Basic and acidic residues" evidence="6">
    <location>
        <begin position="33"/>
        <end position="42"/>
    </location>
</feature>
<dbReference type="Pfam" id="PF05627">
    <property type="entry name" value="AvrRpt-cleavage"/>
    <property type="match status" value="1"/>
</dbReference>
<dbReference type="InterPro" id="IPR056559">
    <property type="entry name" value="NDX_C"/>
</dbReference>
<evidence type="ECO:0000259" key="7">
    <source>
        <dbReference type="PROSITE" id="PS50071"/>
    </source>
</evidence>
<evidence type="ECO:0000256" key="1">
    <source>
        <dbReference type="ARBA" id="ARBA00004123"/>
    </source>
</evidence>
<dbReference type="InterPro" id="IPR056560">
    <property type="entry name" value="HTH_NDX"/>
</dbReference>
<evidence type="ECO:0000256" key="3">
    <source>
        <dbReference type="ARBA" id="ARBA00023054"/>
    </source>
</evidence>
<dbReference type="InterPro" id="IPR008700">
    <property type="entry name" value="TypeIII_avirulence_cleave"/>
</dbReference>
<evidence type="ECO:0000256" key="5">
    <source>
        <dbReference type="SAM" id="Coils"/>
    </source>
</evidence>
<feature type="region of interest" description="Disordered" evidence="6">
    <location>
        <begin position="663"/>
        <end position="684"/>
    </location>
</feature>
<feature type="coiled-coil region" evidence="5">
    <location>
        <begin position="1566"/>
        <end position="1624"/>
    </location>
</feature>
<keyword evidence="3 5" id="KW-0175">Coiled coil</keyword>
<keyword evidence="4" id="KW-0371">Homeobox</keyword>
<feature type="region of interest" description="Disordered" evidence="6">
    <location>
        <begin position="29"/>
        <end position="64"/>
    </location>
</feature>
<dbReference type="EMBL" id="JBBPBN010000015">
    <property type="protein sequence ID" value="KAK9024795.1"/>
    <property type="molecule type" value="Genomic_DNA"/>
</dbReference>